<proteinExistence type="predicted"/>
<organism evidence="1 2">
    <name type="scientific">Thioclava kandeliae</name>
    <dbReference type="NCBI Taxonomy" id="3070818"/>
    <lineage>
        <taxon>Bacteria</taxon>
        <taxon>Pseudomonadati</taxon>
        <taxon>Pseudomonadota</taxon>
        <taxon>Alphaproteobacteria</taxon>
        <taxon>Rhodobacterales</taxon>
        <taxon>Paracoccaceae</taxon>
        <taxon>Thioclava</taxon>
    </lineage>
</organism>
<keyword evidence="2" id="KW-1185">Reference proteome</keyword>
<protein>
    <submittedName>
        <fullName evidence="1">DUF3775 domain-containing protein</fullName>
    </submittedName>
</protein>
<dbReference type="Proteomes" id="UP001438953">
    <property type="component" value="Unassembled WGS sequence"/>
</dbReference>
<dbReference type="RefSeq" id="WP_339113809.1">
    <property type="nucleotide sequence ID" value="NZ_JAYWLC010000015.1"/>
</dbReference>
<dbReference type="InterPro" id="IPR022254">
    <property type="entry name" value="DUF3775"/>
</dbReference>
<sequence length="114" mass="12409">MLTLSPSKLATVILRARKFDADIPGSGKARELKGFIAAMNEDEQADLTAIMWIGRDTYDAEDLEDAIEMARTEASVPTAEYLLDNPLLAEHLELGAEALGIDLEEAEAEAYPTV</sequence>
<evidence type="ECO:0000313" key="2">
    <source>
        <dbReference type="Proteomes" id="UP001438953"/>
    </source>
</evidence>
<gene>
    <name evidence="1" type="ORF">VSX56_15315</name>
</gene>
<accession>A0ABV1SJR1</accession>
<evidence type="ECO:0000313" key="1">
    <source>
        <dbReference type="EMBL" id="MER5173137.1"/>
    </source>
</evidence>
<dbReference type="EMBL" id="JAYWLC010000015">
    <property type="protein sequence ID" value="MER5173137.1"/>
    <property type="molecule type" value="Genomic_DNA"/>
</dbReference>
<name>A0ABV1SJR1_9RHOB</name>
<comment type="caution">
    <text evidence="1">The sequence shown here is derived from an EMBL/GenBank/DDBJ whole genome shotgun (WGS) entry which is preliminary data.</text>
</comment>
<reference evidence="1 2" key="1">
    <citation type="submission" date="2024-01" db="EMBL/GenBank/DDBJ databases">
        <authorList>
            <person name="Deng Y."/>
            <person name="Su J."/>
        </authorList>
    </citation>
    <scope>NUCLEOTIDE SEQUENCE [LARGE SCALE GENOMIC DNA]</scope>
    <source>
        <strain evidence="1 2">CPCC 100088</strain>
    </source>
</reference>
<reference evidence="1 2" key="2">
    <citation type="submission" date="2024-06" db="EMBL/GenBank/DDBJ databases">
        <title>Thioclava kandeliae sp. nov. from a rhizosphere soil sample of Kandelia candel in a mangrove.</title>
        <authorList>
            <person name="Mu T."/>
        </authorList>
    </citation>
    <scope>NUCLEOTIDE SEQUENCE [LARGE SCALE GENOMIC DNA]</scope>
    <source>
        <strain evidence="1 2">CPCC 100088</strain>
    </source>
</reference>
<dbReference type="Pfam" id="PF12616">
    <property type="entry name" value="DUF3775"/>
    <property type="match status" value="1"/>
</dbReference>